<dbReference type="PANTHER" id="PTHR37313:SF2">
    <property type="entry name" value="UPF0749 PROTEIN YLXX"/>
    <property type="match status" value="1"/>
</dbReference>
<evidence type="ECO:0000313" key="4">
    <source>
        <dbReference type="Proteomes" id="UP000620075"/>
    </source>
</evidence>
<protein>
    <submittedName>
        <fullName evidence="3">DUF881 domain-containing protein</fullName>
    </submittedName>
</protein>
<dbReference type="AlphaFoldDB" id="A0A934KEQ7"/>
<evidence type="ECO:0000256" key="1">
    <source>
        <dbReference type="ARBA" id="ARBA00009108"/>
    </source>
</evidence>
<dbReference type="RefSeq" id="WP_338181393.1">
    <property type="nucleotide sequence ID" value="NZ_JAEKNQ010000054.1"/>
</dbReference>
<sequence>MSGIIALVTVLQLRSQAEVQRSLAGQDDVGLAFLIDDLHRANDQLEAEAANLTVQRDRLKSGSGQTDAALQDERIRLRLIEGLDAAHGPGVVITADAPLSALDLQDGVNNLRLGGAEEIAVNDRRVVTGSSIEQRNGEIAIDDVLVSGPWTIQAIGDPTRLAEAAGSMTRQLQTSNRVRSATYRFEPDLQIRATVAPRPYVYGSP</sequence>
<reference evidence="3 4" key="1">
    <citation type="submission" date="2020-10" db="EMBL/GenBank/DDBJ databases">
        <title>Ca. Dormibacterota MAGs.</title>
        <authorList>
            <person name="Montgomery K."/>
        </authorList>
    </citation>
    <scope>NUCLEOTIDE SEQUENCE [LARGE SCALE GENOMIC DNA]</scope>
    <source>
        <strain evidence="3">SC8811_S16_3</strain>
    </source>
</reference>
<gene>
    <name evidence="3" type="ORF">JF888_13485</name>
</gene>
<dbReference type="Gene3D" id="3.30.70.1880">
    <property type="entry name" value="Protein of unknown function DUF881"/>
    <property type="match status" value="1"/>
</dbReference>
<proteinExistence type="inferred from homology"/>
<dbReference type="InterPro" id="IPR010273">
    <property type="entry name" value="DUF881"/>
</dbReference>
<feature type="coiled-coil region" evidence="2">
    <location>
        <begin position="31"/>
        <end position="62"/>
    </location>
</feature>
<evidence type="ECO:0000256" key="2">
    <source>
        <dbReference type="SAM" id="Coils"/>
    </source>
</evidence>
<comment type="caution">
    <text evidence="3">The sequence shown here is derived from an EMBL/GenBank/DDBJ whole genome shotgun (WGS) entry which is preliminary data.</text>
</comment>
<evidence type="ECO:0000313" key="3">
    <source>
        <dbReference type="EMBL" id="MBJ7604184.1"/>
    </source>
</evidence>
<accession>A0A934KEQ7</accession>
<dbReference type="Proteomes" id="UP000620075">
    <property type="component" value="Unassembled WGS sequence"/>
</dbReference>
<name>A0A934KEQ7_9BACT</name>
<dbReference type="PANTHER" id="PTHR37313">
    <property type="entry name" value="UPF0749 PROTEIN RV1825"/>
    <property type="match status" value="1"/>
</dbReference>
<organism evidence="3 4">
    <name type="scientific">Candidatus Dormiibacter inghamiae</name>
    <dbReference type="NCBI Taxonomy" id="3127013"/>
    <lineage>
        <taxon>Bacteria</taxon>
        <taxon>Bacillati</taxon>
        <taxon>Candidatus Dormiibacterota</taxon>
        <taxon>Candidatus Dormibacteria</taxon>
        <taxon>Candidatus Dormibacterales</taxon>
        <taxon>Candidatus Dormibacteraceae</taxon>
        <taxon>Candidatus Dormiibacter</taxon>
    </lineage>
</organism>
<keyword evidence="2" id="KW-0175">Coiled coil</keyword>
<dbReference type="Pfam" id="PF05949">
    <property type="entry name" value="DUF881"/>
    <property type="match status" value="1"/>
</dbReference>
<comment type="similarity">
    <text evidence="1">Belongs to the UPF0749 family.</text>
</comment>
<dbReference type="EMBL" id="JAEKNQ010000054">
    <property type="protein sequence ID" value="MBJ7604184.1"/>
    <property type="molecule type" value="Genomic_DNA"/>
</dbReference>
<dbReference type="GO" id="GO:0005886">
    <property type="term" value="C:plasma membrane"/>
    <property type="evidence" value="ECO:0007669"/>
    <property type="project" value="TreeGrafter"/>
</dbReference>